<reference evidence="1" key="1">
    <citation type="submission" date="2020-07" db="EMBL/GenBank/DDBJ databases">
        <title>Multicomponent nature underlies the extraordinary mechanical properties of spider dragline silk.</title>
        <authorList>
            <person name="Kono N."/>
            <person name="Nakamura H."/>
            <person name="Mori M."/>
            <person name="Yoshida Y."/>
            <person name="Ohtoshi R."/>
            <person name="Malay A.D."/>
            <person name="Moran D.A.P."/>
            <person name="Tomita M."/>
            <person name="Numata K."/>
            <person name="Arakawa K."/>
        </authorList>
    </citation>
    <scope>NUCLEOTIDE SEQUENCE</scope>
</reference>
<comment type="caution">
    <text evidence="1">The sequence shown here is derived from an EMBL/GenBank/DDBJ whole genome shotgun (WGS) entry which is preliminary data.</text>
</comment>
<keyword evidence="2" id="KW-1185">Reference proteome</keyword>
<organism evidence="1 2">
    <name type="scientific">Trichonephila clavata</name>
    <name type="common">Joro spider</name>
    <name type="synonym">Nephila clavata</name>
    <dbReference type="NCBI Taxonomy" id="2740835"/>
    <lineage>
        <taxon>Eukaryota</taxon>
        <taxon>Metazoa</taxon>
        <taxon>Ecdysozoa</taxon>
        <taxon>Arthropoda</taxon>
        <taxon>Chelicerata</taxon>
        <taxon>Arachnida</taxon>
        <taxon>Araneae</taxon>
        <taxon>Araneomorphae</taxon>
        <taxon>Entelegynae</taxon>
        <taxon>Araneoidea</taxon>
        <taxon>Nephilidae</taxon>
        <taxon>Trichonephila</taxon>
    </lineage>
</organism>
<gene>
    <name evidence="1" type="ORF">TNCT_291</name>
</gene>
<accession>A0A8X6KM79</accession>
<proteinExistence type="predicted"/>
<evidence type="ECO:0000313" key="1">
    <source>
        <dbReference type="EMBL" id="GFQ78364.1"/>
    </source>
</evidence>
<sequence>MLSEASPEDDSLFKIVKTHNNENNTFPIPPIVGPIGLHYSTEDKVNLFADYLERAPSKKIRNHMMTSLSMLKKKKTSCTATPDATPHH</sequence>
<dbReference type="AlphaFoldDB" id="A0A8X6KM79"/>
<name>A0A8X6KM79_TRICU</name>
<evidence type="ECO:0000313" key="2">
    <source>
        <dbReference type="Proteomes" id="UP000887116"/>
    </source>
</evidence>
<dbReference type="Proteomes" id="UP000887116">
    <property type="component" value="Unassembled WGS sequence"/>
</dbReference>
<protein>
    <submittedName>
        <fullName evidence="1">Uncharacterized protein</fullName>
    </submittedName>
</protein>
<dbReference type="EMBL" id="BMAO01002112">
    <property type="protein sequence ID" value="GFQ78364.1"/>
    <property type="molecule type" value="Genomic_DNA"/>
</dbReference>